<dbReference type="Proteomes" id="UP001595821">
    <property type="component" value="Unassembled WGS sequence"/>
</dbReference>
<dbReference type="AlphaFoldDB" id="A0ABD5NWU8"/>
<dbReference type="RefSeq" id="WP_246967635.1">
    <property type="nucleotide sequence ID" value="NZ_CP095397.1"/>
</dbReference>
<feature type="domain" description="DUF8073" evidence="2">
    <location>
        <begin position="9"/>
        <end position="63"/>
    </location>
</feature>
<evidence type="ECO:0000259" key="2">
    <source>
        <dbReference type="Pfam" id="PF26274"/>
    </source>
</evidence>
<gene>
    <name evidence="3" type="ORF">ACFOZ7_04580</name>
</gene>
<keyword evidence="1" id="KW-0812">Transmembrane</keyword>
<comment type="caution">
    <text evidence="3">The sequence shown here is derived from an EMBL/GenBank/DDBJ whole genome shotgun (WGS) entry which is preliminary data.</text>
</comment>
<feature type="transmembrane region" description="Helical" evidence="1">
    <location>
        <begin position="12"/>
        <end position="34"/>
    </location>
</feature>
<keyword evidence="1" id="KW-0472">Membrane</keyword>
<evidence type="ECO:0000256" key="1">
    <source>
        <dbReference type="SAM" id="Phobius"/>
    </source>
</evidence>
<feature type="transmembrane region" description="Helical" evidence="1">
    <location>
        <begin position="40"/>
        <end position="59"/>
    </location>
</feature>
<proteinExistence type="predicted"/>
<dbReference type="GeneID" id="71854954"/>
<sequence>MTDADRFGTATVMMVLAVLVVILLVGVGVLQLYLSEEAGPLLRNLVIAVILLAFSTALYRQWRREFNSDSK</sequence>
<protein>
    <recommendedName>
        <fullName evidence="2">DUF8073 domain-containing protein</fullName>
    </recommendedName>
</protein>
<organism evidence="3 4">
    <name type="scientific">Natribaculum luteum</name>
    <dbReference type="NCBI Taxonomy" id="1586232"/>
    <lineage>
        <taxon>Archaea</taxon>
        <taxon>Methanobacteriati</taxon>
        <taxon>Methanobacteriota</taxon>
        <taxon>Stenosarchaea group</taxon>
        <taxon>Halobacteria</taxon>
        <taxon>Halobacteriales</taxon>
        <taxon>Natrialbaceae</taxon>
        <taxon>Natribaculum</taxon>
    </lineage>
</organism>
<reference evidence="3 4" key="1">
    <citation type="journal article" date="2014" name="Int. J. Syst. Evol. Microbiol.">
        <title>Complete genome sequence of Corynebacterium casei LMG S-19264T (=DSM 44701T), isolated from a smear-ripened cheese.</title>
        <authorList>
            <consortium name="US DOE Joint Genome Institute (JGI-PGF)"/>
            <person name="Walter F."/>
            <person name="Albersmeier A."/>
            <person name="Kalinowski J."/>
            <person name="Ruckert C."/>
        </authorList>
    </citation>
    <scope>NUCLEOTIDE SEQUENCE [LARGE SCALE GENOMIC DNA]</scope>
    <source>
        <strain evidence="3 4">IBRC-M 10912</strain>
    </source>
</reference>
<evidence type="ECO:0000313" key="3">
    <source>
        <dbReference type="EMBL" id="MFC4246271.1"/>
    </source>
</evidence>
<evidence type="ECO:0000313" key="4">
    <source>
        <dbReference type="Proteomes" id="UP001595821"/>
    </source>
</evidence>
<accession>A0ABD5NWU8</accession>
<keyword evidence="1" id="KW-1133">Transmembrane helix</keyword>
<dbReference type="Pfam" id="PF26274">
    <property type="entry name" value="DUF8073"/>
    <property type="match status" value="1"/>
</dbReference>
<dbReference type="InterPro" id="IPR058386">
    <property type="entry name" value="DUF8073"/>
</dbReference>
<dbReference type="EMBL" id="JBHSDJ010000013">
    <property type="protein sequence ID" value="MFC4246271.1"/>
    <property type="molecule type" value="Genomic_DNA"/>
</dbReference>
<name>A0ABD5NWU8_9EURY</name>